<keyword evidence="5 7" id="KW-1133">Transmembrane helix</keyword>
<name>A0A0G0EI01_9BACT</name>
<keyword evidence="4 7" id="KW-0812">Transmembrane</keyword>
<evidence type="ECO:0000256" key="5">
    <source>
        <dbReference type="ARBA" id="ARBA00022989"/>
    </source>
</evidence>
<evidence type="ECO:0000313" key="9">
    <source>
        <dbReference type="EMBL" id="KKP66957.1"/>
    </source>
</evidence>
<evidence type="ECO:0000256" key="6">
    <source>
        <dbReference type="ARBA" id="ARBA00023136"/>
    </source>
</evidence>
<gene>
    <name evidence="9" type="ORF">UR64_C0001G0036</name>
</gene>
<feature type="domain" description="VTT" evidence="8">
    <location>
        <begin position="33"/>
        <end position="160"/>
    </location>
</feature>
<keyword evidence="6 7" id="KW-0472">Membrane</keyword>
<feature type="transmembrane region" description="Helical" evidence="7">
    <location>
        <begin position="17"/>
        <end position="41"/>
    </location>
</feature>
<evidence type="ECO:0000313" key="10">
    <source>
        <dbReference type="Proteomes" id="UP000034952"/>
    </source>
</evidence>
<protein>
    <recommendedName>
        <fullName evidence="8">VTT domain-containing protein</fullName>
    </recommendedName>
</protein>
<evidence type="ECO:0000256" key="3">
    <source>
        <dbReference type="ARBA" id="ARBA00022475"/>
    </source>
</evidence>
<evidence type="ECO:0000256" key="2">
    <source>
        <dbReference type="ARBA" id="ARBA00010792"/>
    </source>
</evidence>
<evidence type="ECO:0000259" key="8">
    <source>
        <dbReference type="Pfam" id="PF09335"/>
    </source>
</evidence>
<dbReference type="InterPro" id="IPR032816">
    <property type="entry name" value="VTT_dom"/>
</dbReference>
<dbReference type="PANTHER" id="PTHR30353:SF15">
    <property type="entry name" value="INNER MEMBRANE PROTEIN YABI"/>
    <property type="match status" value="1"/>
</dbReference>
<dbReference type="PANTHER" id="PTHR30353">
    <property type="entry name" value="INNER MEMBRANE PROTEIN DEDA-RELATED"/>
    <property type="match status" value="1"/>
</dbReference>
<comment type="subcellular location">
    <subcellularLocation>
        <location evidence="1 7">Cell membrane</location>
        <topology evidence="1 7">Multi-pass membrane protein</topology>
    </subcellularLocation>
</comment>
<comment type="similarity">
    <text evidence="2 7">Belongs to the DedA family.</text>
</comment>
<evidence type="ECO:0000256" key="1">
    <source>
        <dbReference type="ARBA" id="ARBA00004651"/>
    </source>
</evidence>
<keyword evidence="3 7" id="KW-1003">Cell membrane</keyword>
<feature type="transmembrane region" description="Helical" evidence="7">
    <location>
        <begin position="174"/>
        <end position="193"/>
    </location>
</feature>
<accession>A0A0G0EI01</accession>
<feature type="transmembrane region" description="Helical" evidence="7">
    <location>
        <begin position="141"/>
        <end position="162"/>
    </location>
</feature>
<evidence type="ECO:0000256" key="7">
    <source>
        <dbReference type="RuleBase" id="RU367016"/>
    </source>
</evidence>
<dbReference type="EMBL" id="LBPY01000001">
    <property type="protein sequence ID" value="KKP66957.1"/>
    <property type="molecule type" value="Genomic_DNA"/>
</dbReference>
<dbReference type="GO" id="GO:0005886">
    <property type="term" value="C:plasma membrane"/>
    <property type="evidence" value="ECO:0007669"/>
    <property type="project" value="UniProtKB-SubCell"/>
</dbReference>
<evidence type="ECO:0000256" key="4">
    <source>
        <dbReference type="ARBA" id="ARBA00022692"/>
    </source>
</evidence>
<dbReference type="AlphaFoldDB" id="A0A0G0EI01"/>
<feature type="transmembrane region" description="Helical" evidence="7">
    <location>
        <begin position="53"/>
        <end position="75"/>
    </location>
</feature>
<proteinExistence type="inferred from homology"/>
<dbReference type="InterPro" id="IPR032818">
    <property type="entry name" value="DedA-like"/>
</dbReference>
<dbReference type="Proteomes" id="UP000034952">
    <property type="component" value="Unassembled WGS sequence"/>
</dbReference>
<sequence length="205" mass="23310">MDILTELILPYIILYKYWALFVVTFFSALFIPIPAGTLLIASSAFASQGYFKISTLLIIVIIANIAGDNLSYLLAKLYGKKVFSHIPFINKVLNSKDFILVEKGISKKSGFIIILSRFEVISTITLNIICGISKIKYKKFLTYEIIGTFANVLFYSSVGYFFGDNWQAINKLIGNFSIIFFIMIIITISFFWGKMMHKLKSELQN</sequence>
<reference evidence="9 10" key="1">
    <citation type="journal article" date="2015" name="Nature">
        <title>rRNA introns, odd ribosomes, and small enigmatic genomes across a large radiation of phyla.</title>
        <authorList>
            <person name="Brown C.T."/>
            <person name="Hug L.A."/>
            <person name="Thomas B.C."/>
            <person name="Sharon I."/>
            <person name="Castelle C.J."/>
            <person name="Singh A."/>
            <person name="Wilkins M.J."/>
            <person name="Williams K.H."/>
            <person name="Banfield J.F."/>
        </authorList>
    </citation>
    <scope>NUCLEOTIDE SEQUENCE [LARGE SCALE GENOMIC DNA]</scope>
</reference>
<comment type="caution">
    <text evidence="9">The sequence shown here is derived from an EMBL/GenBank/DDBJ whole genome shotgun (WGS) entry which is preliminary data.</text>
</comment>
<dbReference type="Pfam" id="PF09335">
    <property type="entry name" value="VTT_dom"/>
    <property type="match status" value="1"/>
</dbReference>
<feature type="transmembrane region" description="Helical" evidence="7">
    <location>
        <begin position="110"/>
        <end position="129"/>
    </location>
</feature>
<organism evidence="9 10">
    <name type="scientific">Candidatus Nomurabacteria bacterium GW2011_GWE1_35_16</name>
    <dbReference type="NCBI Taxonomy" id="1618761"/>
    <lineage>
        <taxon>Bacteria</taxon>
        <taxon>Candidatus Nomuraibacteriota</taxon>
    </lineage>
</organism>